<dbReference type="PANTHER" id="PTHR15933">
    <property type="entry name" value="PROTEIN CBG16327"/>
    <property type="match status" value="1"/>
</dbReference>
<organism evidence="3 4">
    <name type="scientific">Pleurodeles waltl</name>
    <name type="common">Iberian ribbed newt</name>
    <dbReference type="NCBI Taxonomy" id="8319"/>
    <lineage>
        <taxon>Eukaryota</taxon>
        <taxon>Metazoa</taxon>
        <taxon>Chordata</taxon>
        <taxon>Craniata</taxon>
        <taxon>Vertebrata</taxon>
        <taxon>Euteleostomi</taxon>
        <taxon>Amphibia</taxon>
        <taxon>Batrachia</taxon>
        <taxon>Caudata</taxon>
        <taxon>Salamandroidea</taxon>
        <taxon>Salamandridae</taxon>
        <taxon>Pleurodelinae</taxon>
        <taxon>Pleurodeles</taxon>
    </lineage>
</organism>
<dbReference type="EMBL" id="JANPWB010000012">
    <property type="protein sequence ID" value="KAJ1112533.1"/>
    <property type="molecule type" value="Genomic_DNA"/>
</dbReference>
<reference evidence="3" key="1">
    <citation type="journal article" date="2022" name="bioRxiv">
        <title>Sequencing and chromosome-scale assembly of the giantPleurodeles waltlgenome.</title>
        <authorList>
            <person name="Brown T."/>
            <person name="Elewa A."/>
            <person name="Iarovenko S."/>
            <person name="Subramanian E."/>
            <person name="Araus A.J."/>
            <person name="Petzold A."/>
            <person name="Susuki M."/>
            <person name="Suzuki K.-i.T."/>
            <person name="Hayashi T."/>
            <person name="Toyoda A."/>
            <person name="Oliveira C."/>
            <person name="Osipova E."/>
            <person name="Leigh N.D."/>
            <person name="Simon A."/>
            <person name="Yun M.H."/>
        </authorList>
    </citation>
    <scope>NUCLEOTIDE SEQUENCE</scope>
    <source>
        <strain evidence="3">20211129_DDA</strain>
        <tissue evidence="3">Liver</tissue>
    </source>
</reference>
<protein>
    <recommendedName>
        <fullName evidence="2">F-box domain-containing protein</fullName>
    </recommendedName>
</protein>
<dbReference type="PROSITE" id="PS50181">
    <property type="entry name" value="FBOX"/>
    <property type="match status" value="1"/>
</dbReference>
<evidence type="ECO:0000256" key="1">
    <source>
        <dbReference type="SAM" id="MobiDB-lite"/>
    </source>
</evidence>
<feature type="compositionally biased region" description="Basic and acidic residues" evidence="1">
    <location>
        <begin position="140"/>
        <end position="152"/>
    </location>
</feature>
<name>A0AAV7NDS4_PLEWA</name>
<feature type="domain" description="F-box" evidence="2">
    <location>
        <begin position="472"/>
        <end position="526"/>
    </location>
</feature>
<dbReference type="GO" id="GO:0005737">
    <property type="term" value="C:cytoplasm"/>
    <property type="evidence" value="ECO:0007669"/>
    <property type="project" value="TreeGrafter"/>
</dbReference>
<dbReference type="SUPFAM" id="SSF81383">
    <property type="entry name" value="F-box domain"/>
    <property type="match status" value="1"/>
</dbReference>
<dbReference type="Pfam" id="PF15966">
    <property type="entry name" value="F-box_4"/>
    <property type="match status" value="1"/>
</dbReference>
<dbReference type="PANTHER" id="PTHR15933:SF1">
    <property type="entry name" value="F-BOX ONLY PROTEIN 40"/>
    <property type="match status" value="1"/>
</dbReference>
<feature type="region of interest" description="Disordered" evidence="1">
    <location>
        <begin position="138"/>
        <end position="175"/>
    </location>
</feature>
<dbReference type="InterPro" id="IPR036047">
    <property type="entry name" value="F-box-like_dom_sf"/>
</dbReference>
<dbReference type="AlphaFoldDB" id="A0AAV7NDS4"/>
<proteinExistence type="predicted"/>
<dbReference type="InterPro" id="IPR031890">
    <property type="entry name" value="Fbxo30/Fbxo40"/>
</dbReference>
<gene>
    <name evidence="3" type="ORF">NDU88_000796</name>
</gene>
<accession>A0AAV7NDS4</accession>
<sequence length="608" mass="68647">MEWNRFPTIGADIMLHNNMMKEGQAEECLDTALALRDQNTLFDSLKMSSLFPELVEHSKDLEDINGATSVDEGATGGILHEPGDAAEANTVDMNDSDQAELSQIDFEELATSKEGMDLSQYQQWEAIFSKERSASILLNKEPESKPKEKDGPKNVNAASGDSSHKQTEARAAEHKIEEQRKIDVEKTGFAPWQEGVLERLRKEAPVSDYNMYLVHHGRMLIHFGQMAACTPREKDFVYGNLEAQELKIVNTFRVPTSYRSGNRARIGNEGFKMIKADKTVDTSDLELTPKDTPNMDAVANALLCSMERELKMNFISQTNATDGLLVDIATQTYDFGLPPFSPTTVLADLEVENSPRLHLGLQSECVTRRHNKNSSAFTFTCNHFFRRDEFPSHFKNVHSDVQSSLNGWFQLRCPLSYLGCTFVQNQFRPSGLLAKIIYSKEVRTFANQPQLSPVLSQGVKPNLSRSKLGKSKDALSTLPLEILHHIASYLDSFSLSQLSQVSCLMRDVSSTLLHQRGMVLLKWEKKSYSHGGESWRPRAKIWQFSSLFSTVSKWQFNDIPSMSEHLKTCPFYAIEPKKDPFPLTSMCGPKERANRPSQARLISFRERL</sequence>
<feature type="compositionally biased region" description="Basic and acidic residues" evidence="1">
    <location>
        <begin position="162"/>
        <end position="175"/>
    </location>
</feature>
<evidence type="ECO:0000313" key="4">
    <source>
        <dbReference type="Proteomes" id="UP001066276"/>
    </source>
</evidence>
<dbReference type="Gene3D" id="1.20.1280.50">
    <property type="match status" value="1"/>
</dbReference>
<evidence type="ECO:0000313" key="3">
    <source>
        <dbReference type="EMBL" id="KAJ1112533.1"/>
    </source>
</evidence>
<keyword evidence="4" id="KW-1185">Reference proteome</keyword>
<evidence type="ECO:0000259" key="2">
    <source>
        <dbReference type="PROSITE" id="PS50181"/>
    </source>
</evidence>
<comment type="caution">
    <text evidence="3">The sequence shown here is derived from an EMBL/GenBank/DDBJ whole genome shotgun (WGS) entry which is preliminary data.</text>
</comment>
<dbReference type="GO" id="GO:0061630">
    <property type="term" value="F:ubiquitin protein ligase activity"/>
    <property type="evidence" value="ECO:0007669"/>
    <property type="project" value="InterPro"/>
</dbReference>
<dbReference type="Proteomes" id="UP001066276">
    <property type="component" value="Chromosome 8"/>
</dbReference>
<dbReference type="InterPro" id="IPR001810">
    <property type="entry name" value="F-box_dom"/>
</dbReference>